<dbReference type="OrthoDB" id="5912511at2"/>
<dbReference type="RefSeq" id="WP_009034763.1">
    <property type="nucleotide sequence ID" value="NZ_ALWO02000014.1"/>
</dbReference>
<keyword evidence="2" id="KW-0560">Oxidoreductase</keyword>
<keyword evidence="1" id="KW-0479">Metal-binding</keyword>
<evidence type="ECO:0000259" key="3">
    <source>
        <dbReference type="PROSITE" id="PS51393"/>
    </source>
</evidence>
<dbReference type="GO" id="GO:0034440">
    <property type="term" value="P:lipid oxidation"/>
    <property type="evidence" value="ECO:0007669"/>
    <property type="project" value="InterPro"/>
</dbReference>
<proteinExistence type="predicted"/>
<name>S2DPW9_INDAL</name>
<dbReference type="InterPro" id="IPR000907">
    <property type="entry name" value="LipOase"/>
</dbReference>
<dbReference type="PANTHER" id="PTHR11771">
    <property type="entry name" value="LIPOXYGENASE"/>
    <property type="match status" value="1"/>
</dbReference>
<dbReference type="GO" id="GO:0016702">
    <property type="term" value="F:oxidoreductase activity, acting on single donors with incorporation of molecular oxygen, incorporation of two atoms of oxygen"/>
    <property type="evidence" value="ECO:0007669"/>
    <property type="project" value="InterPro"/>
</dbReference>
<dbReference type="PROSITE" id="PS51393">
    <property type="entry name" value="LIPOXYGENASE_3"/>
    <property type="match status" value="1"/>
</dbReference>
<evidence type="ECO:0000313" key="4">
    <source>
        <dbReference type="EMBL" id="EOZ99250.1"/>
    </source>
</evidence>
<evidence type="ECO:0000313" key="5">
    <source>
        <dbReference type="Proteomes" id="UP000006073"/>
    </source>
</evidence>
<evidence type="ECO:0000256" key="1">
    <source>
        <dbReference type="ARBA" id="ARBA00022723"/>
    </source>
</evidence>
<dbReference type="eggNOG" id="COG0753">
    <property type="taxonomic scope" value="Bacteria"/>
</dbReference>
<evidence type="ECO:0000256" key="2">
    <source>
        <dbReference type="ARBA" id="ARBA00023002"/>
    </source>
</evidence>
<reference evidence="4 5" key="1">
    <citation type="journal article" date="2013" name="Genome Announc.">
        <title>Draft Genome Sequence of Indibacter alkaliphilus Strain LW1T, Isolated from Lonar Lake, a Haloalkaline Lake in the Buldana District of Maharashtra, India.</title>
        <authorList>
            <person name="Singh A."/>
            <person name="Kumar Jangir P."/>
            <person name="Sharma R."/>
            <person name="Singh A."/>
            <person name="Kumar Pinnaka A."/>
            <person name="Shivaji S."/>
        </authorList>
    </citation>
    <scope>NUCLEOTIDE SEQUENCE [LARGE SCALE GENOMIC DNA]</scope>
    <source>
        <strain evidence="5">CCUG 57479 / KCTC 22604 / LW1</strain>
    </source>
</reference>
<protein>
    <recommendedName>
        <fullName evidence="3">Lipoxygenase domain-containing protein</fullName>
    </recommendedName>
</protein>
<feature type="domain" description="Lipoxygenase" evidence="3">
    <location>
        <begin position="348"/>
        <end position="470"/>
    </location>
</feature>
<dbReference type="Proteomes" id="UP000006073">
    <property type="component" value="Unassembled WGS sequence"/>
</dbReference>
<sequence length="729" mass="85490">MSLYPPACNEEDIEKVYLEAHLETQIGYTDSGGFFSPNLKSINHLEVGNSKVINSFVVRAIEYLLTLYQRFMIWLKRKYHALFPRRERIIGSAKSAYITGKLTFAKRSDYTTALHHMPLELWARTRWGAWRLFAKGESDKDGIFKLEFDYLISRRWRYSSFHLEIYQVQHVFFERDMLNPEVRLDLFERIKIPKADLTGMGYDLGNIQLFFWEYRGDVQMARVVIKDHEQDAPEYYSDGRNNAIQQQFIPIQLTKDKHLIQIQKDKAHITIPDIQKDYPKNLTVAMEEKLPYSTRCDYWFGRRMMNGMNCATFVPDKVEKDKYWVRYFGACDYEVNDEYAFPSVEMKFHIGPDALPVPEQIITIGPTSNYDKSPFSTQFFTPSDGVKWEYAKRVARVTGALCTELDDHFAGTHANAEQYAIAARRNFRRNPLTTLLFPHLKEVALINHAADTILIGPGYIPRASALTAKGIVKRVTEMMGVLDWKNWEPMEIINARHTYAKAENLFWEVVGEFVDEFFVQFEEGIIKEWYEVYCFSEDLVNHSAAVFHDRKNGEILSKEEQEFEEKRAAYYHARFRYDPDLPRRTVDGVQKAVSPITENQESPTIEEWENLKQACKYIIMQATFMHTWVNEHQYEDIGEVLYSSLGLRFGDKKEGIFLPENDYSISPDLTRATQMMWFSNLLSRTEYGFITRNEENDIDPLFAELLEKRRTAFKELYVEIDNIESRTNI</sequence>
<comment type="caution">
    <text evidence="4">The sequence shown here is derived from an EMBL/GenBank/DDBJ whole genome shotgun (WGS) entry which is preliminary data.</text>
</comment>
<dbReference type="InterPro" id="IPR013819">
    <property type="entry name" value="LipOase_C"/>
</dbReference>
<dbReference type="Pfam" id="PF00305">
    <property type="entry name" value="Lipoxygenase"/>
    <property type="match status" value="1"/>
</dbReference>
<organism evidence="4 5">
    <name type="scientific">Indibacter alkaliphilus (strain CCUG 57479 / KCTC 22604 / LW1)</name>
    <dbReference type="NCBI Taxonomy" id="1189612"/>
    <lineage>
        <taxon>Bacteria</taxon>
        <taxon>Pseudomonadati</taxon>
        <taxon>Bacteroidota</taxon>
        <taxon>Cytophagia</taxon>
        <taxon>Cytophagales</taxon>
        <taxon>Cyclobacteriaceae</taxon>
    </lineage>
</organism>
<accession>S2DPW9</accession>
<dbReference type="Gene3D" id="1.20.245.10">
    <property type="entry name" value="Lipoxygenase-1, Domain 5"/>
    <property type="match status" value="1"/>
</dbReference>
<dbReference type="AlphaFoldDB" id="S2DPW9"/>
<dbReference type="GO" id="GO:0046872">
    <property type="term" value="F:metal ion binding"/>
    <property type="evidence" value="ECO:0007669"/>
    <property type="project" value="UniProtKB-KW"/>
</dbReference>
<dbReference type="InterPro" id="IPR036226">
    <property type="entry name" value="LipOase_C_sf"/>
</dbReference>
<dbReference type="STRING" id="1189612.A33Q_0628"/>
<keyword evidence="5" id="KW-1185">Reference proteome</keyword>
<dbReference type="SUPFAM" id="SSF48484">
    <property type="entry name" value="Lipoxigenase"/>
    <property type="match status" value="1"/>
</dbReference>
<dbReference type="EMBL" id="ALWO02000014">
    <property type="protein sequence ID" value="EOZ99250.1"/>
    <property type="molecule type" value="Genomic_DNA"/>
</dbReference>
<gene>
    <name evidence="4" type="ORF">A33Q_0628</name>
</gene>